<reference evidence="2" key="1">
    <citation type="submission" date="2020-05" db="EMBL/GenBank/DDBJ databases">
        <title>WGS assembly of Corymbia citriodora subspecies variegata.</title>
        <authorList>
            <person name="Barry K."/>
            <person name="Hundley H."/>
            <person name="Shu S."/>
            <person name="Jenkins J."/>
            <person name="Grimwood J."/>
            <person name="Baten A."/>
        </authorList>
    </citation>
    <scope>NUCLEOTIDE SEQUENCE</scope>
    <source>
        <strain evidence="2">CV2-018</strain>
    </source>
</reference>
<gene>
    <name evidence="2" type="ORF">BT93_L4726</name>
</gene>
<dbReference type="InterPro" id="IPR036291">
    <property type="entry name" value="NAD(P)-bd_dom_sf"/>
</dbReference>
<feature type="domain" description="NmrA-like" evidence="1">
    <location>
        <begin position="6"/>
        <end position="251"/>
    </location>
</feature>
<comment type="caution">
    <text evidence="2">The sequence shown here is derived from an EMBL/GenBank/DDBJ whole genome shotgun (WGS) entry which is preliminary data.</text>
</comment>
<dbReference type="InterPro" id="IPR008030">
    <property type="entry name" value="NmrA-like"/>
</dbReference>
<keyword evidence="3" id="KW-1185">Reference proteome</keyword>
<dbReference type="Gramene" id="rna-gnl|WGS:JABURB|Cocit.L4726.1">
    <property type="protein sequence ID" value="cds-KAF7846270.1"/>
    <property type="gene ID" value="gene-BT93_L4726"/>
</dbReference>
<dbReference type="AlphaFoldDB" id="A0A8T0CFM1"/>
<dbReference type="SUPFAM" id="SSF51735">
    <property type="entry name" value="NAD(P)-binding Rossmann-fold domains"/>
    <property type="match status" value="1"/>
</dbReference>
<dbReference type="Pfam" id="PF05368">
    <property type="entry name" value="NmrA"/>
    <property type="match status" value="1"/>
</dbReference>
<protein>
    <recommendedName>
        <fullName evidence="1">NmrA-like domain-containing protein</fullName>
    </recommendedName>
</protein>
<dbReference type="EMBL" id="MU094017">
    <property type="protein sequence ID" value="KAF7846270.1"/>
    <property type="molecule type" value="Genomic_DNA"/>
</dbReference>
<proteinExistence type="predicted"/>
<organism evidence="2 3">
    <name type="scientific">Corymbia citriodora subsp. variegata</name>
    <dbReference type="NCBI Taxonomy" id="360336"/>
    <lineage>
        <taxon>Eukaryota</taxon>
        <taxon>Viridiplantae</taxon>
        <taxon>Streptophyta</taxon>
        <taxon>Embryophyta</taxon>
        <taxon>Tracheophyta</taxon>
        <taxon>Spermatophyta</taxon>
        <taxon>Magnoliopsida</taxon>
        <taxon>eudicotyledons</taxon>
        <taxon>Gunneridae</taxon>
        <taxon>Pentapetalae</taxon>
        <taxon>rosids</taxon>
        <taxon>malvids</taxon>
        <taxon>Myrtales</taxon>
        <taxon>Myrtaceae</taxon>
        <taxon>Myrtoideae</taxon>
        <taxon>Eucalypteae</taxon>
        <taxon>Corymbia</taxon>
    </lineage>
</organism>
<dbReference type="InterPro" id="IPR051604">
    <property type="entry name" value="Ergot_Alk_Oxidoreductase"/>
</dbReference>
<dbReference type="PANTHER" id="PTHR43162">
    <property type="match status" value="1"/>
</dbReference>
<dbReference type="Proteomes" id="UP000806378">
    <property type="component" value="Unassembled WGS sequence"/>
</dbReference>
<accession>A0A8T0CFM1</accession>
<evidence type="ECO:0000313" key="2">
    <source>
        <dbReference type="EMBL" id="KAF7846270.1"/>
    </source>
</evidence>
<dbReference type="PANTHER" id="PTHR43162:SF1">
    <property type="entry name" value="PRESTALK A DIFFERENTIATION PROTEIN A"/>
    <property type="match status" value="1"/>
</dbReference>
<dbReference type="OrthoDB" id="419598at2759"/>
<evidence type="ECO:0000259" key="1">
    <source>
        <dbReference type="Pfam" id="PF05368"/>
    </source>
</evidence>
<evidence type="ECO:0000313" key="3">
    <source>
        <dbReference type="Proteomes" id="UP000806378"/>
    </source>
</evidence>
<dbReference type="Gene3D" id="3.40.50.720">
    <property type="entry name" value="NAD(P)-binding Rossmann-like Domain"/>
    <property type="match status" value="1"/>
</dbReference>
<name>A0A8T0CFM1_CORYI</name>
<sequence length="299" mass="32809">MAPKFDTVIVFGATGEVGSTVALEAAKRGAKVYLAVRDPAKPIPKLDNEQGFEKVKADLSDLESVTAAIKQTGAKAAYLYAVMHGVDQKALAKTVKDAGIQHAVLLSSFTIKQLDPHTTTPEELIAHHHAEVEIALSEADLPYTALRPGWFATNLIWQDLKKDSHEVKIFVPDAKFDFITPDDIGRVGGATLVNPPPESEKVVYITGPTIMTKREAWEQVDQTLGGGLKISDISVEEFKQANSGMPQMLMNYMTKEMPVSYPDLYEDSYPLGAKNVQKYTGAPAMSLVDWVKENRSKFE</sequence>